<organism evidence="1 2">
    <name type="scientific">Skeletonema marinoi</name>
    <dbReference type="NCBI Taxonomy" id="267567"/>
    <lineage>
        <taxon>Eukaryota</taxon>
        <taxon>Sar</taxon>
        <taxon>Stramenopiles</taxon>
        <taxon>Ochrophyta</taxon>
        <taxon>Bacillariophyta</taxon>
        <taxon>Coscinodiscophyceae</taxon>
        <taxon>Thalassiosirophycidae</taxon>
        <taxon>Thalassiosirales</taxon>
        <taxon>Skeletonemataceae</taxon>
        <taxon>Skeletonema</taxon>
        <taxon>Skeletonema marinoi-dohrnii complex</taxon>
    </lineage>
</organism>
<evidence type="ECO:0000313" key="1">
    <source>
        <dbReference type="EMBL" id="KAK1748463.1"/>
    </source>
</evidence>
<sequence>MHLLPKRSYGAMKLISGVIALLISVLCRVVVVRSLGVVKTLPTHRQSLNTCLTSSLQPSWWNSCDVSNLPYDSAIRVLVKYHDTYGDLVIPRRFIVPATSEWPTEWHGVKLARHVYNRKWWTKHIAKKSDRVAQLNKIGFVWERMQPEWNLFMEAMVTYRSIYGDVMVPASFVIPRDNNEWSKGCWDLPLGNIVHRLRLRHDFLTGDTAIERKNQLDGLGFVWDVSEHNFLKFLTALRIFSKLEQEEHEHTIMASTIRVPSKFVVPSDDYRWPMILWSYPLGERCTAVRQKQLYVKGHPLRQQALEEIGFRWSGNATLGWLDVVHAAAIYSQMHGRILNPPLQFVVPSPPTPDSELDDLWPWPERLWGLKLGQRLKDVRVKGAYLKGPDSNIRKAQLDNLGFVWTPKRGRRRRS</sequence>
<dbReference type="AlphaFoldDB" id="A0AAD8YLA4"/>
<dbReference type="PANTHER" id="PTHR37066">
    <property type="entry name" value="HELICASE-ASSOCIATED"/>
    <property type="match status" value="1"/>
</dbReference>
<gene>
    <name evidence="1" type="ORF">QTG54_000402</name>
</gene>
<keyword evidence="1" id="KW-0547">Nucleotide-binding</keyword>
<keyword evidence="2" id="KW-1185">Reference proteome</keyword>
<name>A0AAD8YLA4_9STRA</name>
<accession>A0AAD8YLA4</accession>
<evidence type="ECO:0000313" key="2">
    <source>
        <dbReference type="Proteomes" id="UP001224775"/>
    </source>
</evidence>
<dbReference type="EMBL" id="JATAAI010000001">
    <property type="protein sequence ID" value="KAK1748463.1"/>
    <property type="molecule type" value="Genomic_DNA"/>
</dbReference>
<dbReference type="Proteomes" id="UP001224775">
    <property type="component" value="Unassembled WGS sequence"/>
</dbReference>
<comment type="caution">
    <text evidence="1">The sequence shown here is derived from an EMBL/GenBank/DDBJ whole genome shotgun (WGS) entry which is preliminary data.</text>
</comment>
<keyword evidence="1" id="KW-0067">ATP-binding</keyword>
<keyword evidence="1" id="KW-0347">Helicase</keyword>
<dbReference type="PANTHER" id="PTHR37066:SF1">
    <property type="entry name" value="LNS2_PITP DOMAIN-CONTAINING PROTEIN"/>
    <property type="match status" value="1"/>
</dbReference>
<dbReference type="GO" id="GO:0004386">
    <property type="term" value="F:helicase activity"/>
    <property type="evidence" value="ECO:0007669"/>
    <property type="project" value="UniProtKB-KW"/>
</dbReference>
<protein>
    <submittedName>
        <fullName evidence="1">Helicase-associated domain-containing protein</fullName>
    </submittedName>
</protein>
<reference evidence="1" key="1">
    <citation type="submission" date="2023-06" db="EMBL/GenBank/DDBJ databases">
        <title>Survivors Of The Sea: Transcriptome response of Skeletonema marinoi to long-term dormancy.</title>
        <authorList>
            <person name="Pinder M.I.M."/>
            <person name="Kourtchenko O."/>
            <person name="Robertson E.K."/>
            <person name="Larsson T."/>
            <person name="Maumus F."/>
            <person name="Osuna-Cruz C.M."/>
            <person name="Vancaester E."/>
            <person name="Stenow R."/>
            <person name="Vandepoele K."/>
            <person name="Ploug H."/>
            <person name="Bruchert V."/>
            <person name="Godhe A."/>
            <person name="Topel M."/>
        </authorList>
    </citation>
    <scope>NUCLEOTIDE SEQUENCE</scope>
    <source>
        <strain evidence="1">R05AC</strain>
    </source>
</reference>
<proteinExistence type="predicted"/>
<keyword evidence="1" id="KW-0378">Hydrolase</keyword>